<dbReference type="InterPro" id="IPR040846">
    <property type="entry name" value="ORF_12_N"/>
</dbReference>
<feature type="domain" description="ORF 12 gene product N-terminal" evidence="3">
    <location>
        <begin position="77"/>
        <end position="169"/>
    </location>
</feature>
<dbReference type="GO" id="GO:0030655">
    <property type="term" value="P:beta-lactam antibiotic catabolic process"/>
    <property type="evidence" value="ECO:0007669"/>
    <property type="project" value="InterPro"/>
</dbReference>
<dbReference type="PANTHER" id="PTHR35333:SF5">
    <property type="entry name" value="CONSERVED LIPOPROTEIN LPQF-RELATED"/>
    <property type="match status" value="1"/>
</dbReference>
<dbReference type="RefSeq" id="WP_168887874.1">
    <property type="nucleotide sequence ID" value="NZ_JABAHY010000009.1"/>
</dbReference>
<dbReference type="InterPro" id="IPR045155">
    <property type="entry name" value="Beta-lactam_cat"/>
</dbReference>
<dbReference type="SUPFAM" id="SSF56601">
    <property type="entry name" value="beta-lactamase/transpeptidase-like"/>
    <property type="match status" value="1"/>
</dbReference>
<feature type="compositionally biased region" description="Acidic residues" evidence="1">
    <location>
        <begin position="53"/>
        <end position="73"/>
    </location>
</feature>
<keyword evidence="5" id="KW-1185">Reference proteome</keyword>
<accession>A0A7X8TKS2</accession>
<evidence type="ECO:0000256" key="1">
    <source>
        <dbReference type="SAM" id="MobiDB-lite"/>
    </source>
</evidence>
<dbReference type="AlphaFoldDB" id="A0A7X8TKS2"/>
<feature type="compositionally biased region" description="Acidic residues" evidence="1">
    <location>
        <begin position="35"/>
        <end position="46"/>
    </location>
</feature>
<organism evidence="4 5">
    <name type="scientific">Nesterenkonia sedimenti</name>
    <dbReference type="NCBI Taxonomy" id="1463632"/>
    <lineage>
        <taxon>Bacteria</taxon>
        <taxon>Bacillati</taxon>
        <taxon>Actinomycetota</taxon>
        <taxon>Actinomycetes</taxon>
        <taxon>Micrococcales</taxon>
        <taxon>Micrococcaceae</taxon>
        <taxon>Nesterenkonia</taxon>
    </lineage>
</organism>
<dbReference type="InterPro" id="IPR012338">
    <property type="entry name" value="Beta-lactam/transpept-like"/>
</dbReference>
<evidence type="ECO:0000259" key="2">
    <source>
        <dbReference type="Pfam" id="PF13354"/>
    </source>
</evidence>
<dbReference type="Gene3D" id="3.10.450.280">
    <property type="match status" value="1"/>
</dbReference>
<dbReference type="Gene3D" id="3.40.710.10">
    <property type="entry name" value="DD-peptidase/beta-lactamase superfamily"/>
    <property type="match status" value="1"/>
</dbReference>
<evidence type="ECO:0000259" key="3">
    <source>
        <dbReference type="Pfam" id="PF18042"/>
    </source>
</evidence>
<dbReference type="Pfam" id="PF13354">
    <property type="entry name" value="Beta-lactamase2"/>
    <property type="match status" value="1"/>
</dbReference>
<proteinExistence type="predicted"/>
<evidence type="ECO:0008006" key="6">
    <source>
        <dbReference type="Google" id="ProtNLM"/>
    </source>
</evidence>
<evidence type="ECO:0000313" key="5">
    <source>
        <dbReference type="Proteomes" id="UP000523139"/>
    </source>
</evidence>
<dbReference type="InterPro" id="IPR000871">
    <property type="entry name" value="Beta-lactam_class-A"/>
</dbReference>
<dbReference type="EMBL" id="JABAHY010000009">
    <property type="protein sequence ID" value="NLS10395.1"/>
    <property type="molecule type" value="Genomic_DNA"/>
</dbReference>
<reference evidence="4 5" key="1">
    <citation type="submission" date="2020-04" db="EMBL/GenBank/DDBJ databases">
        <title>Nesterenkonia sp. nov., isolated from marine sediment.</title>
        <authorList>
            <person name="Zhang G."/>
        </authorList>
    </citation>
    <scope>NUCLEOTIDE SEQUENCE [LARGE SCALE GENOMIC DNA]</scope>
    <source>
        <strain evidence="4 5">MY13</strain>
    </source>
</reference>
<comment type="caution">
    <text evidence="4">The sequence shown here is derived from an EMBL/GenBank/DDBJ whole genome shotgun (WGS) entry which is preliminary data.</text>
</comment>
<dbReference type="GO" id="GO:0008800">
    <property type="term" value="F:beta-lactamase activity"/>
    <property type="evidence" value="ECO:0007669"/>
    <property type="project" value="InterPro"/>
</dbReference>
<protein>
    <recommendedName>
        <fullName evidence="6">Serine hydrolase</fullName>
    </recommendedName>
</protein>
<sequence length="485" mass="52815">MHNHSSSSFSASHLPGIAATALTGALLLSGCGNGEDPEAELEEAQEEPTPLDAGDDEEETDGEDEPDSPEAEPVDFPGTLSGETAEYIVQILNAEEDSTAEDWENRLSETFRSEYDETELAEVINTGLRPAAPFTPTDHSDTGDASVTHLESEDAEVELHIQLDEDELIELLVFLPPQEPAEEATSFEEIQQRLPELPGDGAMLVLEDGEELLGINTDQAAGIGSTFKLYVLLALVEAIEEGETSWDETLELAEEHMSLPSGNLQNEDPGYEVTVQEAAQAMIEISDNTATDLLIDHLGRDAVEAAVEDSDHHDPELLQPFLTTRELFQLRWGAPELGEQFSEASDIEHRREILDEVAELPLELEAADITDDDGAARGLEWFATVEDIADLLALLETYAEEHSELRTILSENPGIQAESPWWDYLAFKGGSSPGVVAGAWYATDEEETERTVVFIASGDPQGISTATMEYFGLATNALELEADSE</sequence>
<gene>
    <name evidence="4" type="ORF">HGQ17_10405</name>
</gene>
<feature type="domain" description="Beta-lactamase class A catalytic" evidence="2">
    <location>
        <begin position="206"/>
        <end position="317"/>
    </location>
</feature>
<evidence type="ECO:0000313" key="4">
    <source>
        <dbReference type="EMBL" id="NLS10395.1"/>
    </source>
</evidence>
<dbReference type="Proteomes" id="UP000523139">
    <property type="component" value="Unassembled WGS sequence"/>
</dbReference>
<name>A0A7X8TKS2_9MICC</name>
<feature type="region of interest" description="Disordered" evidence="1">
    <location>
        <begin position="29"/>
        <end position="79"/>
    </location>
</feature>
<dbReference type="GO" id="GO:0046677">
    <property type="term" value="P:response to antibiotic"/>
    <property type="evidence" value="ECO:0007669"/>
    <property type="project" value="InterPro"/>
</dbReference>
<dbReference type="PANTHER" id="PTHR35333">
    <property type="entry name" value="BETA-LACTAMASE"/>
    <property type="match status" value="1"/>
</dbReference>
<dbReference type="Pfam" id="PF18042">
    <property type="entry name" value="ORF_12_N"/>
    <property type="match status" value="1"/>
</dbReference>